<evidence type="ECO:0000313" key="8">
    <source>
        <dbReference type="Proteomes" id="UP000028824"/>
    </source>
</evidence>
<dbReference type="EMBL" id="JFZB01000005">
    <property type="protein sequence ID" value="KFI29093.1"/>
    <property type="molecule type" value="Genomic_DNA"/>
</dbReference>
<dbReference type="GO" id="GO:0008324">
    <property type="term" value="F:monoatomic cation transmembrane transporter activity"/>
    <property type="evidence" value="ECO:0007669"/>
    <property type="project" value="InterPro"/>
</dbReference>
<keyword evidence="8" id="KW-1185">Reference proteome</keyword>
<dbReference type="PANTHER" id="PTHR34584">
    <property type="entry name" value="NA(+)/H(+) ANTIPORTER SUBUNIT E1"/>
    <property type="match status" value="1"/>
</dbReference>
<dbReference type="InterPro" id="IPR002758">
    <property type="entry name" value="Cation_antiport_E"/>
</dbReference>
<evidence type="ECO:0000256" key="3">
    <source>
        <dbReference type="ARBA" id="ARBA00022475"/>
    </source>
</evidence>
<gene>
    <name evidence="7" type="ORF">CG50_12965</name>
</gene>
<comment type="caution">
    <text evidence="7">The sequence shown here is derived from an EMBL/GenBank/DDBJ whole genome shotgun (WGS) entry which is preliminary data.</text>
</comment>
<dbReference type="PIRSF" id="PIRSF019239">
    <property type="entry name" value="MrpE"/>
    <property type="match status" value="1"/>
</dbReference>
<proteinExistence type="inferred from homology"/>
<keyword evidence="3" id="KW-1003">Cell membrane</keyword>
<keyword evidence="6" id="KW-0472">Membrane</keyword>
<comment type="subcellular location">
    <subcellularLocation>
        <location evidence="1">Cell membrane</location>
        <topology evidence="1">Multi-pass membrane protein</topology>
    </subcellularLocation>
</comment>
<evidence type="ECO:0000256" key="6">
    <source>
        <dbReference type="ARBA" id="ARBA00023136"/>
    </source>
</evidence>
<evidence type="ECO:0000256" key="2">
    <source>
        <dbReference type="ARBA" id="ARBA00006228"/>
    </source>
</evidence>
<evidence type="ECO:0000256" key="1">
    <source>
        <dbReference type="ARBA" id="ARBA00004651"/>
    </source>
</evidence>
<dbReference type="eggNOG" id="COG1863">
    <property type="taxonomic scope" value="Bacteria"/>
</dbReference>
<name>A0A086Y493_9RHOB</name>
<evidence type="ECO:0000256" key="4">
    <source>
        <dbReference type="ARBA" id="ARBA00022692"/>
    </source>
</evidence>
<dbReference type="OrthoDB" id="9807187at2"/>
<evidence type="ECO:0000256" key="5">
    <source>
        <dbReference type="ARBA" id="ARBA00022989"/>
    </source>
</evidence>
<organism evidence="7 8">
    <name type="scientific">Paenirhodobacter enshiensis</name>
    <dbReference type="NCBI Taxonomy" id="1105367"/>
    <lineage>
        <taxon>Bacteria</taxon>
        <taxon>Pseudomonadati</taxon>
        <taxon>Pseudomonadota</taxon>
        <taxon>Alphaproteobacteria</taxon>
        <taxon>Rhodobacterales</taxon>
        <taxon>Rhodobacter group</taxon>
        <taxon>Paenirhodobacter</taxon>
    </lineage>
</organism>
<evidence type="ECO:0000313" key="7">
    <source>
        <dbReference type="EMBL" id="KFI29093.1"/>
    </source>
</evidence>
<keyword evidence="5" id="KW-1133">Transmembrane helix</keyword>
<dbReference type="GO" id="GO:0005886">
    <property type="term" value="C:plasma membrane"/>
    <property type="evidence" value="ECO:0007669"/>
    <property type="project" value="UniProtKB-SubCell"/>
</dbReference>
<reference evidence="7 8" key="1">
    <citation type="submission" date="2014-03" db="EMBL/GenBank/DDBJ databases">
        <title>Genome of Paenirhodobacter enshiensis DW2-9.</title>
        <authorList>
            <person name="Wang D."/>
            <person name="Wang G."/>
        </authorList>
    </citation>
    <scope>NUCLEOTIDE SEQUENCE [LARGE SCALE GENOMIC DNA]</scope>
    <source>
        <strain evidence="7 8">DW2-9</strain>
    </source>
</reference>
<dbReference type="AlphaFoldDB" id="A0A086Y493"/>
<accession>A0A086Y493</accession>
<dbReference type="PANTHER" id="PTHR34584:SF1">
    <property type="entry name" value="NA(+)_H(+) ANTIPORTER SUBUNIT E1"/>
    <property type="match status" value="1"/>
</dbReference>
<comment type="similarity">
    <text evidence="2">Belongs to the CPA3 antiporters (TC 2.A.63) subunit E family.</text>
</comment>
<keyword evidence="4" id="KW-0812">Transmembrane</keyword>
<dbReference type="Pfam" id="PF01899">
    <property type="entry name" value="MNHE"/>
    <property type="match status" value="1"/>
</dbReference>
<protein>
    <submittedName>
        <fullName evidence="7">Monovalent cation/H+ antiporter subunit E</fullName>
    </submittedName>
</protein>
<dbReference type="STRING" id="1105367.CG50_12965"/>
<dbReference type="RefSeq" id="WP_036635709.1">
    <property type="nucleotide sequence ID" value="NZ_JFZB01000005.1"/>
</dbReference>
<dbReference type="Proteomes" id="UP000028824">
    <property type="component" value="Unassembled WGS sequence"/>
</dbReference>
<sequence>MKRFLPHPVLSLALVLMWLLLTRFSLGQLLLGGAVALVAGRALATIEPEGPRIRLGALWRVVPLTAVVFADILKSNLLVARRILRGARAPSGFVRVPLRLRGPMPLAVLALILTATPGSAWMSWDEEKGELLVHVLELDGTDWPALIRDRYEAPLLEIFA</sequence>